<feature type="signal peptide" evidence="1">
    <location>
        <begin position="1"/>
        <end position="24"/>
    </location>
</feature>
<keyword evidence="1" id="KW-0732">Signal</keyword>
<dbReference type="RefSeq" id="WP_111182561.1">
    <property type="nucleotide sequence ID" value="NZ_POUD01000169.1"/>
</dbReference>
<reference evidence="2 3" key="1">
    <citation type="submission" date="2018-01" db="EMBL/GenBank/DDBJ databases">
        <title>Draft genome sequence of Nonomuraea sp. KC333.</title>
        <authorList>
            <person name="Sahin N."/>
            <person name="Saygin H."/>
            <person name="Ay H."/>
        </authorList>
    </citation>
    <scope>NUCLEOTIDE SEQUENCE [LARGE SCALE GENOMIC DNA]</scope>
    <source>
        <strain evidence="2 3">KC333</strain>
    </source>
</reference>
<sequence>MSRFVLLPVVAAAFLLAAAAPARAVIEPAALTHCLSGVTDIDLRVDPSASAVPELSPLRCLMP</sequence>
<dbReference type="Proteomes" id="UP000249304">
    <property type="component" value="Unassembled WGS sequence"/>
</dbReference>
<evidence type="ECO:0000256" key="1">
    <source>
        <dbReference type="SAM" id="SignalP"/>
    </source>
</evidence>
<keyword evidence="3" id="KW-1185">Reference proteome</keyword>
<dbReference type="AlphaFoldDB" id="A0A2W2DS00"/>
<accession>A0A2W2DS00</accession>
<dbReference type="EMBL" id="POUD01000169">
    <property type="protein sequence ID" value="PZG13011.1"/>
    <property type="molecule type" value="Genomic_DNA"/>
</dbReference>
<protein>
    <submittedName>
        <fullName evidence="2">Uncharacterized protein</fullName>
    </submittedName>
</protein>
<gene>
    <name evidence="2" type="ORF">C1J01_31170</name>
</gene>
<organism evidence="2 3">
    <name type="scientific">Nonomuraea aridisoli</name>
    <dbReference type="NCBI Taxonomy" id="2070368"/>
    <lineage>
        <taxon>Bacteria</taxon>
        <taxon>Bacillati</taxon>
        <taxon>Actinomycetota</taxon>
        <taxon>Actinomycetes</taxon>
        <taxon>Streptosporangiales</taxon>
        <taxon>Streptosporangiaceae</taxon>
        <taxon>Nonomuraea</taxon>
    </lineage>
</organism>
<evidence type="ECO:0000313" key="3">
    <source>
        <dbReference type="Proteomes" id="UP000249304"/>
    </source>
</evidence>
<name>A0A2W2DS00_9ACTN</name>
<proteinExistence type="predicted"/>
<evidence type="ECO:0000313" key="2">
    <source>
        <dbReference type="EMBL" id="PZG13011.1"/>
    </source>
</evidence>
<feature type="chain" id="PRO_5016143749" evidence="1">
    <location>
        <begin position="25"/>
        <end position="63"/>
    </location>
</feature>
<comment type="caution">
    <text evidence="2">The sequence shown here is derived from an EMBL/GenBank/DDBJ whole genome shotgun (WGS) entry which is preliminary data.</text>
</comment>